<reference evidence="5 6" key="1">
    <citation type="submission" date="2018-10" db="EMBL/GenBank/DDBJ databases">
        <title>Co-occurring genomic capacity for anaerobic methane metabolism and dissimilatory sulfite reduction discovered in the Korarchaeota.</title>
        <authorList>
            <person name="Mckay L.J."/>
            <person name="Dlakic M."/>
            <person name="Fields M.W."/>
            <person name="Delmont T.O."/>
            <person name="Eren A.M."/>
            <person name="Jay Z.J."/>
            <person name="Klingelsmith K.B."/>
            <person name="Rusch D.B."/>
            <person name="Inskeep W.P."/>
        </authorList>
    </citation>
    <scope>NUCLEOTIDE SEQUENCE [LARGE SCALE GENOMIC DNA]</scope>
    <source>
        <strain evidence="5 6">MDKW</strain>
    </source>
</reference>
<keyword evidence="4" id="KW-0949">S-adenosyl-L-methionine</keyword>
<dbReference type="RefSeq" id="WP_125672493.1">
    <property type="nucleotide sequence ID" value="NZ_RCOS01000150.1"/>
</dbReference>
<protein>
    <recommendedName>
        <fullName evidence="1">DNA (cytosine-5-)-methyltransferase</fullName>
        <ecNumber evidence="1">2.1.1.37</ecNumber>
    </recommendedName>
</protein>
<dbReference type="SUPFAM" id="SSF53335">
    <property type="entry name" value="S-adenosyl-L-methionine-dependent methyltransferases"/>
    <property type="match status" value="1"/>
</dbReference>
<dbReference type="EMBL" id="RCOS01000150">
    <property type="protein sequence ID" value="RSN72499.1"/>
    <property type="molecule type" value="Genomic_DNA"/>
</dbReference>
<dbReference type="Pfam" id="PF00145">
    <property type="entry name" value="DNA_methylase"/>
    <property type="match status" value="1"/>
</dbReference>
<proteinExistence type="predicted"/>
<gene>
    <name evidence="5" type="ORF">D6D85_13600</name>
</gene>
<dbReference type="InterPro" id="IPR018117">
    <property type="entry name" value="C5_DNA_meth_AS"/>
</dbReference>
<keyword evidence="3 5" id="KW-0808">Transferase</keyword>
<evidence type="ECO:0000313" key="6">
    <source>
        <dbReference type="Proteomes" id="UP000277582"/>
    </source>
</evidence>
<evidence type="ECO:0000313" key="5">
    <source>
        <dbReference type="EMBL" id="RSN72499.1"/>
    </source>
</evidence>
<dbReference type="Gene3D" id="3.40.50.150">
    <property type="entry name" value="Vaccinia Virus protein VP39"/>
    <property type="match status" value="1"/>
</dbReference>
<dbReference type="AlphaFoldDB" id="A0A429GFB8"/>
<evidence type="ECO:0000256" key="3">
    <source>
        <dbReference type="ARBA" id="ARBA00022679"/>
    </source>
</evidence>
<dbReference type="InterPro" id="IPR001525">
    <property type="entry name" value="C5_MeTfrase"/>
</dbReference>
<dbReference type="PANTHER" id="PTHR10629:SF52">
    <property type="entry name" value="DNA (CYTOSINE-5)-METHYLTRANSFERASE 1"/>
    <property type="match status" value="1"/>
</dbReference>
<organism evidence="5 6">
    <name type="scientific">Candidatus Methanodesulfokora washburnensis</name>
    <dbReference type="NCBI Taxonomy" id="2478471"/>
    <lineage>
        <taxon>Archaea</taxon>
        <taxon>Thermoproteota</taxon>
        <taxon>Candidatus Korarchaeia</taxon>
        <taxon>Candidatus Korarchaeia incertae sedis</taxon>
        <taxon>Candidatus Methanodesulfokora</taxon>
    </lineage>
</organism>
<evidence type="ECO:0000256" key="1">
    <source>
        <dbReference type="ARBA" id="ARBA00011975"/>
    </source>
</evidence>
<keyword evidence="6" id="KW-1185">Reference proteome</keyword>
<name>A0A429GFB8_9CREN</name>
<dbReference type="InterPro" id="IPR050390">
    <property type="entry name" value="C5-Methyltransferase"/>
</dbReference>
<dbReference type="PROSITE" id="PS00094">
    <property type="entry name" value="C5_MTASE_1"/>
    <property type="match status" value="1"/>
</dbReference>
<keyword evidence="2 5" id="KW-0489">Methyltransferase</keyword>
<dbReference type="EC" id="2.1.1.37" evidence="1"/>
<dbReference type="PROSITE" id="PS51679">
    <property type="entry name" value="SAM_MT_C5"/>
    <property type="match status" value="1"/>
</dbReference>
<dbReference type="InterPro" id="IPR029063">
    <property type="entry name" value="SAM-dependent_MTases_sf"/>
</dbReference>
<dbReference type="Proteomes" id="UP000277582">
    <property type="component" value="Unassembled WGS sequence"/>
</dbReference>
<dbReference type="GO" id="GO:0032259">
    <property type="term" value="P:methylation"/>
    <property type="evidence" value="ECO:0007669"/>
    <property type="project" value="UniProtKB-KW"/>
</dbReference>
<dbReference type="GO" id="GO:0003677">
    <property type="term" value="F:DNA binding"/>
    <property type="evidence" value="ECO:0007669"/>
    <property type="project" value="TreeGrafter"/>
</dbReference>
<dbReference type="Gene3D" id="3.90.120.10">
    <property type="entry name" value="DNA Methylase, subunit A, domain 2"/>
    <property type="match status" value="1"/>
</dbReference>
<dbReference type="GO" id="GO:0003886">
    <property type="term" value="F:DNA (cytosine-5-)-methyltransferase activity"/>
    <property type="evidence" value="ECO:0007669"/>
    <property type="project" value="UniProtKB-EC"/>
</dbReference>
<evidence type="ECO:0000256" key="2">
    <source>
        <dbReference type="ARBA" id="ARBA00022603"/>
    </source>
</evidence>
<accession>A0A429GFB8</accession>
<sequence>MRVLDLFSGMGGLALGFKRAGFRVTGVDILPAAVKTYKHNVGDCLRMDLSRKVVDGRYDIIIGGPPCRPWSSINLKKRGEIHPDYGLLSRFFLHIRKIKPDAFLLENVVPLRKDNLFLKELNSLRNDLGYSVEFSTVIYSKFGAATKRRRLITVGIRHGSAELFFQKLEQYSGTPKTVRQALRPLTDPQQDPDHVWPQLRTIDKYIYKYRTGKYGWYILRWDEPAPSFGNVMKTYILHPDSFNGGVTRVISVKEALLIMGFDREFSFPKGIPMSTRYQMVADTVSPCFSEVAARILMSLLE</sequence>
<evidence type="ECO:0000256" key="4">
    <source>
        <dbReference type="ARBA" id="ARBA00022691"/>
    </source>
</evidence>
<dbReference type="OrthoDB" id="5033at2157"/>
<comment type="caution">
    <text evidence="5">The sequence shown here is derived from an EMBL/GenBank/DDBJ whole genome shotgun (WGS) entry which is preliminary data.</text>
</comment>
<dbReference type="PANTHER" id="PTHR10629">
    <property type="entry name" value="CYTOSINE-SPECIFIC METHYLTRANSFERASE"/>
    <property type="match status" value="1"/>
</dbReference>
<dbReference type="PRINTS" id="PR00105">
    <property type="entry name" value="C5METTRFRASE"/>
</dbReference>
<dbReference type="GO" id="GO:0044027">
    <property type="term" value="P:negative regulation of gene expression via chromosomal CpG island methylation"/>
    <property type="evidence" value="ECO:0007669"/>
    <property type="project" value="TreeGrafter"/>
</dbReference>